<sequence length="705" mass="79919">SSGEPSHSTSTMGKFRNKKNFKNRSKSNGQWTQDRVNGFAKTNDKLFDFYKKQGLIPEGEWDQFVETLRKDLPVSFRIQGCHKDREVLQQELEQKFIAPIAASGDAGAFEPKPLAWYPGAYQTPMSRSEVRAHPTLAALHNFLVTEAELGNVSRQEAVSMIPPLLLKPEAHHHVLDVCAAPGSKTMQLIEMQHATDPNPSGFIIANDVDKKRSYLLCHQVLKRMKSANCVVICEDGALMPNMKWKDDSVLKFDRVLCDVICSGDGTLRKNPDIWPKWTPQEGLGLHKLQLSIARRSIQQLKVGGLMVYSTCSMNPMENEAVVAQLLREGKGSVRLVDAHPRLPGLKASRGVSTWKVFDREMVEYATAADVPAEGPLTRAFTASMWPPTEDEAKQMNLHHVMRLLPHHQDTGGFFVALIERVAEDEDEEKRKAEARAPAFKRQKMFKDEPFTFLKKDDERWNDLKSYYGISDSFAYENLFNRLIEGDNARQLFYVNEGVKQFILGNMTLLSIQNAGMKMFGRNENKVEKVRYRISQEGVDYLHTFMSNQKMRVPKEDMLILLRAVGKTDEKGQKALVDMELLQSKEELRTLKSGSVVLYVDETRPICAWIGQRTAAPYVGKEERIHHLRLLGEDVDSMEAIEKTKRKQKAMEAREAAWDKKAKEDAAAAGSKGEDVEVEGDETDEKEVKRMKLDESADELKADEED</sequence>
<dbReference type="Pfam" id="PF25378">
    <property type="entry name" value="PUA_NSUN2"/>
    <property type="match status" value="1"/>
</dbReference>
<dbReference type="InterPro" id="IPR057286">
    <property type="entry name" value="PUA_NSUN2"/>
</dbReference>
<feature type="compositionally biased region" description="Basic residues" evidence="12">
    <location>
        <begin position="15"/>
        <end position="25"/>
    </location>
</feature>
<dbReference type="InterPro" id="IPR023270">
    <property type="entry name" value="RCMT_NCL1"/>
</dbReference>
<evidence type="ECO:0000256" key="6">
    <source>
        <dbReference type="ARBA" id="ARBA00022691"/>
    </source>
</evidence>
<keyword evidence="15" id="KW-1185">Reference proteome</keyword>
<reference evidence="14" key="1">
    <citation type="submission" date="2023-10" db="EMBL/GenBank/DDBJ databases">
        <title>Genome assembly of Pristionchus species.</title>
        <authorList>
            <person name="Yoshida K."/>
            <person name="Sommer R.J."/>
        </authorList>
    </citation>
    <scope>NUCLEOTIDE SEQUENCE</scope>
    <source>
        <strain evidence="14">RS0144</strain>
    </source>
</reference>
<dbReference type="Pfam" id="PF01189">
    <property type="entry name" value="Methyltr_RsmB-F"/>
    <property type="match status" value="1"/>
</dbReference>
<keyword evidence="4 10" id="KW-0489">Methyltransferase</keyword>
<evidence type="ECO:0000313" key="14">
    <source>
        <dbReference type="EMBL" id="GMS97945.1"/>
    </source>
</evidence>
<keyword evidence="5 10" id="KW-0808">Transferase</keyword>
<evidence type="ECO:0000256" key="10">
    <source>
        <dbReference type="PROSITE-ProRule" id="PRU01023"/>
    </source>
</evidence>
<dbReference type="AlphaFoldDB" id="A0AAV5TTZ4"/>
<dbReference type="GO" id="GO:0030488">
    <property type="term" value="P:tRNA methylation"/>
    <property type="evidence" value="ECO:0007669"/>
    <property type="project" value="TreeGrafter"/>
</dbReference>
<evidence type="ECO:0000256" key="2">
    <source>
        <dbReference type="ARBA" id="ARBA00012629"/>
    </source>
</evidence>
<feature type="binding site" evidence="10">
    <location>
        <position position="207"/>
    </location>
    <ligand>
        <name>S-adenosyl-L-methionine</name>
        <dbReference type="ChEBI" id="CHEBI:59789"/>
    </ligand>
</feature>
<dbReference type="PROSITE" id="PS51686">
    <property type="entry name" value="SAM_MT_RSMB_NOP"/>
    <property type="match status" value="1"/>
</dbReference>
<evidence type="ECO:0000256" key="7">
    <source>
        <dbReference type="ARBA" id="ARBA00022694"/>
    </source>
</evidence>
<comment type="similarity">
    <text evidence="10">Belongs to the class I-like SAM-binding methyltransferase superfamily. RsmB/NOP family.</text>
</comment>
<feature type="region of interest" description="Disordered" evidence="12">
    <location>
        <begin position="643"/>
        <end position="705"/>
    </location>
</feature>
<dbReference type="PANTHER" id="PTHR22808">
    <property type="entry name" value="NCL1 YEAST -RELATED NOL1/NOP2/FMU SUN DOMAIN-CONTAINING"/>
    <property type="match status" value="1"/>
</dbReference>
<protein>
    <recommendedName>
        <fullName evidence="2">tRNA (cytosine(34)-C(5))-methyltransferase</fullName>
        <ecNumber evidence="2">2.1.1.203</ecNumber>
    </recommendedName>
</protein>
<dbReference type="Pfam" id="PF25376">
    <property type="entry name" value="Pre-PUA_NSUN2"/>
    <property type="match status" value="1"/>
</dbReference>
<comment type="subcellular location">
    <subcellularLocation>
        <location evidence="1">Nucleus</location>
    </subcellularLocation>
</comment>
<feature type="active site" description="Nucleophile" evidence="10">
    <location>
        <position position="311"/>
    </location>
</feature>
<feature type="binding site" evidence="10">
    <location>
        <position position="258"/>
    </location>
    <ligand>
        <name>S-adenosyl-L-methionine</name>
        <dbReference type="ChEBI" id="CHEBI:59789"/>
    </ligand>
</feature>
<proteinExistence type="inferred from homology"/>
<keyword evidence="9" id="KW-0539">Nucleus</keyword>
<dbReference type="Proteomes" id="UP001432027">
    <property type="component" value="Unassembled WGS sequence"/>
</dbReference>
<dbReference type="GO" id="GO:0016428">
    <property type="term" value="F:tRNA (cytidine-5-)-methyltransferase activity"/>
    <property type="evidence" value="ECO:0007669"/>
    <property type="project" value="InterPro"/>
</dbReference>
<feature type="binding site" evidence="10">
    <location>
        <begin position="178"/>
        <end position="184"/>
    </location>
    <ligand>
        <name>S-adenosyl-L-methionine</name>
        <dbReference type="ChEBI" id="CHEBI:59789"/>
    </ligand>
</feature>
<evidence type="ECO:0000259" key="13">
    <source>
        <dbReference type="PROSITE" id="PS51686"/>
    </source>
</evidence>
<dbReference type="EMBL" id="BTSX01000005">
    <property type="protein sequence ID" value="GMS97945.1"/>
    <property type="molecule type" value="Genomic_DNA"/>
</dbReference>
<accession>A0AAV5TTZ4</accession>
<feature type="non-terminal residue" evidence="14">
    <location>
        <position position="1"/>
    </location>
</feature>
<dbReference type="SUPFAM" id="SSF53335">
    <property type="entry name" value="S-adenosyl-L-methionine-dependent methyltransferases"/>
    <property type="match status" value="1"/>
</dbReference>
<dbReference type="InterPro" id="IPR001678">
    <property type="entry name" value="MeTrfase_RsmB-F_NOP2_dom"/>
</dbReference>
<feature type="compositionally biased region" description="Polar residues" evidence="12">
    <location>
        <begin position="1"/>
        <end position="12"/>
    </location>
</feature>
<feature type="domain" description="SAM-dependent MTase RsmB/NOP-type" evidence="13">
    <location>
        <begin position="64"/>
        <end position="421"/>
    </location>
</feature>
<evidence type="ECO:0000256" key="4">
    <source>
        <dbReference type="ARBA" id="ARBA00022603"/>
    </source>
</evidence>
<keyword evidence="11" id="KW-0175">Coiled coil</keyword>
<feature type="compositionally biased region" description="Acidic residues" evidence="12">
    <location>
        <begin position="675"/>
        <end position="684"/>
    </location>
</feature>
<feature type="compositionally biased region" description="Basic and acidic residues" evidence="12">
    <location>
        <begin position="685"/>
        <end position="699"/>
    </location>
</feature>
<evidence type="ECO:0000256" key="3">
    <source>
        <dbReference type="ARBA" id="ARBA00022555"/>
    </source>
</evidence>
<evidence type="ECO:0000256" key="12">
    <source>
        <dbReference type="SAM" id="MobiDB-lite"/>
    </source>
</evidence>
<dbReference type="InterPro" id="IPR029063">
    <property type="entry name" value="SAM-dependent_MTases_sf"/>
</dbReference>
<evidence type="ECO:0000256" key="5">
    <source>
        <dbReference type="ARBA" id="ARBA00022679"/>
    </source>
</evidence>
<name>A0AAV5TTZ4_9BILA</name>
<comment type="caution">
    <text evidence="14">The sequence shown here is derived from an EMBL/GenBank/DDBJ whole genome shotgun (WGS) entry which is preliminary data.</text>
</comment>
<gene>
    <name evidence="14" type="ORF">PENTCL1PPCAC_20120</name>
</gene>
<evidence type="ECO:0000256" key="9">
    <source>
        <dbReference type="ARBA" id="ARBA00023242"/>
    </source>
</evidence>
<dbReference type="PRINTS" id="PR02011">
    <property type="entry name" value="RCMTNCL1"/>
</dbReference>
<dbReference type="EC" id="2.1.1.203" evidence="2"/>
<dbReference type="GO" id="GO:0000049">
    <property type="term" value="F:tRNA binding"/>
    <property type="evidence" value="ECO:0007669"/>
    <property type="project" value="UniProtKB-KW"/>
</dbReference>
<organism evidence="14 15">
    <name type="scientific">Pristionchus entomophagus</name>
    <dbReference type="NCBI Taxonomy" id="358040"/>
    <lineage>
        <taxon>Eukaryota</taxon>
        <taxon>Metazoa</taxon>
        <taxon>Ecdysozoa</taxon>
        <taxon>Nematoda</taxon>
        <taxon>Chromadorea</taxon>
        <taxon>Rhabditida</taxon>
        <taxon>Rhabditina</taxon>
        <taxon>Diplogasteromorpha</taxon>
        <taxon>Diplogasteroidea</taxon>
        <taxon>Neodiplogasteridae</taxon>
        <taxon>Pristionchus</taxon>
    </lineage>
</organism>
<evidence type="ECO:0000256" key="11">
    <source>
        <dbReference type="SAM" id="Coils"/>
    </source>
</evidence>
<dbReference type="Gene3D" id="3.40.50.150">
    <property type="entry name" value="Vaccinia Virus protein VP39"/>
    <property type="match status" value="1"/>
</dbReference>
<evidence type="ECO:0000256" key="8">
    <source>
        <dbReference type="ARBA" id="ARBA00022884"/>
    </source>
</evidence>
<keyword evidence="8 10" id="KW-0694">RNA-binding</keyword>
<dbReference type="GO" id="GO:0005634">
    <property type="term" value="C:nucleus"/>
    <property type="evidence" value="ECO:0007669"/>
    <property type="project" value="UniProtKB-SubCell"/>
</dbReference>
<keyword evidence="7" id="KW-0819">tRNA processing</keyword>
<dbReference type="InterPro" id="IPR057285">
    <property type="entry name" value="Pre-PUA_NSUN2"/>
</dbReference>
<feature type="compositionally biased region" description="Basic and acidic residues" evidence="12">
    <location>
        <begin position="648"/>
        <end position="665"/>
    </location>
</feature>
<evidence type="ECO:0000313" key="15">
    <source>
        <dbReference type="Proteomes" id="UP001432027"/>
    </source>
</evidence>
<dbReference type="InterPro" id="IPR049560">
    <property type="entry name" value="MeTrfase_RsmB-F_NOP2_cat"/>
</dbReference>
<keyword evidence="3" id="KW-0820">tRNA-binding</keyword>
<dbReference type="InterPro" id="IPR023267">
    <property type="entry name" value="RCMT"/>
</dbReference>
<feature type="coiled-coil region" evidence="11">
    <location>
        <begin position="415"/>
        <end position="442"/>
    </location>
</feature>
<feature type="region of interest" description="Disordered" evidence="12">
    <location>
        <begin position="1"/>
        <end position="34"/>
    </location>
</feature>
<dbReference type="PANTHER" id="PTHR22808:SF1">
    <property type="entry name" value="RNA CYTOSINE-C(5)-METHYLTRANSFERASE NSUN2-RELATED"/>
    <property type="match status" value="1"/>
</dbReference>
<feature type="binding site" evidence="10">
    <location>
        <position position="235"/>
    </location>
    <ligand>
        <name>S-adenosyl-L-methionine</name>
        <dbReference type="ChEBI" id="CHEBI:59789"/>
    </ligand>
</feature>
<dbReference type="GO" id="GO:0005737">
    <property type="term" value="C:cytoplasm"/>
    <property type="evidence" value="ECO:0007669"/>
    <property type="project" value="TreeGrafter"/>
</dbReference>
<evidence type="ECO:0000256" key="1">
    <source>
        <dbReference type="ARBA" id="ARBA00004123"/>
    </source>
</evidence>
<dbReference type="PRINTS" id="PR02008">
    <property type="entry name" value="RCMTFAMILY"/>
</dbReference>
<keyword evidence="6 10" id="KW-0949">S-adenosyl-L-methionine</keyword>